<dbReference type="EMBL" id="KE344940">
    <property type="protein sequence ID" value="EXB87874.1"/>
    <property type="molecule type" value="Genomic_DNA"/>
</dbReference>
<dbReference type="AlphaFoldDB" id="W9RMU5"/>
<organism evidence="1 2">
    <name type="scientific">Morus notabilis</name>
    <dbReference type="NCBI Taxonomy" id="981085"/>
    <lineage>
        <taxon>Eukaryota</taxon>
        <taxon>Viridiplantae</taxon>
        <taxon>Streptophyta</taxon>
        <taxon>Embryophyta</taxon>
        <taxon>Tracheophyta</taxon>
        <taxon>Spermatophyta</taxon>
        <taxon>Magnoliopsida</taxon>
        <taxon>eudicotyledons</taxon>
        <taxon>Gunneridae</taxon>
        <taxon>Pentapetalae</taxon>
        <taxon>rosids</taxon>
        <taxon>fabids</taxon>
        <taxon>Rosales</taxon>
        <taxon>Moraceae</taxon>
        <taxon>Moreae</taxon>
        <taxon>Morus</taxon>
    </lineage>
</organism>
<evidence type="ECO:0000313" key="1">
    <source>
        <dbReference type="EMBL" id="EXB87874.1"/>
    </source>
</evidence>
<reference evidence="2" key="1">
    <citation type="submission" date="2013-01" db="EMBL/GenBank/DDBJ databases">
        <title>Draft Genome Sequence of a Mulberry Tree, Morus notabilis C.K. Schneid.</title>
        <authorList>
            <person name="He N."/>
            <person name="Zhao S."/>
        </authorList>
    </citation>
    <scope>NUCLEOTIDE SEQUENCE</scope>
</reference>
<evidence type="ECO:0000313" key="2">
    <source>
        <dbReference type="Proteomes" id="UP000030645"/>
    </source>
</evidence>
<name>W9RMU5_9ROSA</name>
<protein>
    <submittedName>
        <fullName evidence="1">Uncharacterized protein</fullName>
    </submittedName>
</protein>
<gene>
    <name evidence="1" type="ORF">L484_015004</name>
</gene>
<proteinExistence type="predicted"/>
<keyword evidence="2" id="KW-1185">Reference proteome</keyword>
<sequence>MCSFISRISLSLPRPFFSLRKLDAATISDGGGFRRLTIATERGNLRRHLSQSGAIVAISWRSTLGSPRNLLVQPSFKIAIMTTVREQEERRRWRR</sequence>
<dbReference type="Proteomes" id="UP000030645">
    <property type="component" value="Unassembled WGS sequence"/>
</dbReference>
<accession>W9RMU5</accession>